<dbReference type="AlphaFoldDB" id="A0A1J0GDZ9"/>
<dbReference type="STRING" id="1552.A7L45_03720"/>
<dbReference type="EMBL" id="CP015756">
    <property type="protein sequence ID" value="APC39232.1"/>
    <property type="molecule type" value="Genomic_DNA"/>
</dbReference>
<gene>
    <name evidence="1" type="ORF">A7L45_03720</name>
</gene>
<dbReference type="OrthoDB" id="9792639at2"/>
<dbReference type="RefSeq" id="WP_071611528.1">
    <property type="nucleotide sequence ID" value="NZ_CP015756.1"/>
</dbReference>
<evidence type="ECO:0000313" key="2">
    <source>
        <dbReference type="Proteomes" id="UP000182569"/>
    </source>
</evidence>
<evidence type="ECO:0008006" key="3">
    <source>
        <dbReference type="Google" id="ProtNLM"/>
    </source>
</evidence>
<name>A0A1J0GDZ9_9CLOT</name>
<accession>A0A1J0GDZ9</accession>
<keyword evidence="2" id="KW-1185">Reference proteome</keyword>
<reference evidence="2" key="1">
    <citation type="journal article" date="2016" name="Front. Microbiol.">
        <title>Complete Genome Sequence of Clostridium estertheticum DSM 8809, a Microbe Identified in Spoiled Vacuum Packed Beef.</title>
        <authorList>
            <person name="Yu Z."/>
            <person name="Gunn L."/>
            <person name="Brennan E."/>
            <person name="Reid R."/>
            <person name="Wall P.G."/>
            <person name="Gaora O.P."/>
            <person name="Hurley D."/>
            <person name="Bolton D."/>
            <person name="Fanning S."/>
        </authorList>
    </citation>
    <scope>NUCLEOTIDE SEQUENCE [LARGE SCALE GENOMIC DNA]</scope>
    <source>
        <strain evidence="2">DSM 8809</strain>
    </source>
</reference>
<protein>
    <recommendedName>
        <fullName evidence="3">DUF2383 domain-containing protein</fullName>
    </recommendedName>
</protein>
<dbReference type="Proteomes" id="UP000182569">
    <property type="component" value="Chromosome"/>
</dbReference>
<evidence type="ECO:0000313" key="1">
    <source>
        <dbReference type="EMBL" id="APC39232.1"/>
    </source>
</evidence>
<dbReference type="KEGG" id="ceu:A7L45_03720"/>
<sequence>MNSNIEFLDYIYQNAEMGKSTISELINIVKDEPYRKNLESQLKEYNEIFNITNNKIKDTQESSKGIGTLTKITSYIMINIKTLTNKTPSHISEMLIQGSTMGIIDITKRLKQYKDATQDIKDIANRLLKFEQQNVEEMKKFL</sequence>
<proteinExistence type="predicted"/>
<organism evidence="1 2">
    <name type="scientific">Clostridium estertheticum subsp. estertheticum</name>
    <dbReference type="NCBI Taxonomy" id="1552"/>
    <lineage>
        <taxon>Bacteria</taxon>
        <taxon>Bacillati</taxon>
        <taxon>Bacillota</taxon>
        <taxon>Clostridia</taxon>
        <taxon>Eubacteriales</taxon>
        <taxon>Clostridiaceae</taxon>
        <taxon>Clostridium</taxon>
    </lineage>
</organism>